<dbReference type="EMBL" id="CP119311">
    <property type="protein sequence ID" value="WEK33731.1"/>
    <property type="molecule type" value="Genomic_DNA"/>
</dbReference>
<dbReference type="Gene3D" id="1.25.40.10">
    <property type="entry name" value="Tetratricopeptide repeat domain"/>
    <property type="match status" value="2"/>
</dbReference>
<dbReference type="AlphaFoldDB" id="A0AAJ5WKV0"/>
<feature type="region of interest" description="Disordered" evidence="1">
    <location>
        <begin position="805"/>
        <end position="876"/>
    </location>
</feature>
<feature type="compositionally biased region" description="Basic and acidic residues" evidence="1">
    <location>
        <begin position="808"/>
        <end position="830"/>
    </location>
</feature>
<proteinExistence type="predicted"/>
<dbReference type="Proteomes" id="UP001220610">
    <property type="component" value="Chromosome"/>
</dbReference>
<feature type="compositionally biased region" description="Pro residues" evidence="1">
    <location>
        <begin position="943"/>
        <end position="960"/>
    </location>
</feature>
<name>A0AAJ5WKV0_9BACT</name>
<accession>A0AAJ5WKV0</accession>
<evidence type="ECO:0008006" key="4">
    <source>
        <dbReference type="Google" id="ProtNLM"/>
    </source>
</evidence>
<protein>
    <recommendedName>
        <fullName evidence="4">Tetratricopeptide repeat protein</fullName>
    </recommendedName>
</protein>
<evidence type="ECO:0000256" key="1">
    <source>
        <dbReference type="SAM" id="MobiDB-lite"/>
    </source>
</evidence>
<dbReference type="InterPro" id="IPR011990">
    <property type="entry name" value="TPR-like_helical_dom_sf"/>
</dbReference>
<gene>
    <name evidence="2" type="ORF">P0Y53_14665</name>
</gene>
<evidence type="ECO:0000313" key="3">
    <source>
        <dbReference type="Proteomes" id="UP001220610"/>
    </source>
</evidence>
<reference evidence="2" key="1">
    <citation type="submission" date="2023-03" db="EMBL/GenBank/DDBJ databases">
        <title>Andean soil-derived lignocellulolytic bacterial consortium as a source of novel taxa and putative plastic-active enzymes.</title>
        <authorList>
            <person name="Diaz-Garcia L."/>
            <person name="Chuvochina M."/>
            <person name="Feuerriegel G."/>
            <person name="Bunk B."/>
            <person name="Sproer C."/>
            <person name="Streit W.R."/>
            <person name="Rodriguez L.M."/>
            <person name="Overmann J."/>
            <person name="Jimenez D.J."/>
        </authorList>
    </citation>
    <scope>NUCLEOTIDE SEQUENCE</scope>
    <source>
        <strain evidence="2">MAG 7</strain>
    </source>
</reference>
<sequence>MTWELKKPQKFENRKLGSEKTGEKKWTLWRKFKQNGVTKFNYHFNAEQKLFQILERAKSQHKDDYTQLLSFYNFDLARTAQDRDLDSVIYKANAGILIHDLRNSWIDNLYMLMGQAYYYKNILDTAYLTFQYVNYAFSPKEKDGYDIPIGSNAVEGGNAFSISTKENKSLPSRVWTSYPSRNESFIWQIKTFLARQEMPEASGLIETLRHDPNFPERLTADLREVQAHYFYIQQIYDSAAFYLEQALPKAANNEEKARWEYLIGQLYEKTGQHSRASDFYGRTIQHTLDPVLEVYARLNSIRQNKGDEKAIQENIDALLKMAKRDKYINYRDIIYYMTAQIELERSNVPGAKDLLLISTRFKSPLSDPNQASKAFLQLAELSFAEKNYPDAKRFYDSITVPAVAGDPAKLEKRKETLGRIVAQQEIIYRQDSLQRIAALPEEEREAILKKMARQLRKQQGVKEEEDSFAGGVAPLQGNNAAPTDLFSNNSKGDWYFYNATLKGKGYNEFRNKWGNRKNVDNWRRIAAVNQAMNAQATVPGTETGNVNDVNNGNTAGPADLSYEGLLKNLPLTPTQLQLSNDSIEQAQLLLGKTLMDGLEDYYSAINTLETFLERFSYSQRRPEALFYLYYCYYKTGQQAKANSVAAELKQRYGGTEYEKLVSNPTGTPDQLAKADMTRRYEQIYNLFIEGSFARALAEKKVADSLYGVNYWTPQLLYIQSVYHIKERQDDTAKNVLQNIINLYSSSPLAEKAQIMIDVLNRRKQIEDYLTNLKIERPKEDSLTWIDDKVVQAAPAPPVVDSAIAEPPVVKDPDLKSTAIGKKDSTGKKDIAAVPKPEQLTGNKPPEVVPSKLPPAEKPVDSATAQPEPPVAVQPRPDTAVVTAPTLPKADTSMKAPVVTAPKTDTGRAVVTAPPPPQPDTSKKVTAPVVTAPPKDTPVVVTAPPQPKPDTPRTITPPPVVTAPAQPRGASKDPSGYINDPASTHLVAMVLSKVDRVYIAEASNAFNRYNKNRISQQLETRNDALNDTLRLVLIGNFENAEAALDYMGKISKAAPTEIVSWLPAGKYSFTIITPTNLALLKQQQNLEIYRDFLRRNLPGKGL</sequence>
<dbReference type="SUPFAM" id="SSF48452">
    <property type="entry name" value="TPR-like"/>
    <property type="match status" value="1"/>
</dbReference>
<feature type="region of interest" description="Disordered" evidence="1">
    <location>
        <begin position="901"/>
        <end position="975"/>
    </location>
</feature>
<evidence type="ECO:0000313" key="2">
    <source>
        <dbReference type="EMBL" id="WEK33731.1"/>
    </source>
</evidence>
<organism evidence="2 3">
    <name type="scientific">Candidatus Pseudobacter hemicellulosilyticus</name>
    <dbReference type="NCBI Taxonomy" id="3121375"/>
    <lineage>
        <taxon>Bacteria</taxon>
        <taxon>Pseudomonadati</taxon>
        <taxon>Bacteroidota</taxon>
        <taxon>Chitinophagia</taxon>
        <taxon>Chitinophagales</taxon>
        <taxon>Chitinophagaceae</taxon>
        <taxon>Pseudobacter</taxon>
    </lineage>
</organism>